<accession>A0A4R8DQ40</accession>
<name>A0A4R8DQ40_9BACT</name>
<protein>
    <recommendedName>
        <fullName evidence="3">PH (Pleckstrin Homology) domain-containing protein</fullName>
    </recommendedName>
</protein>
<evidence type="ECO:0000313" key="2">
    <source>
        <dbReference type="Proteomes" id="UP000294498"/>
    </source>
</evidence>
<evidence type="ECO:0000313" key="1">
    <source>
        <dbReference type="EMBL" id="TDW99240.1"/>
    </source>
</evidence>
<reference evidence="1 2" key="1">
    <citation type="submission" date="2019-03" db="EMBL/GenBank/DDBJ databases">
        <title>Genomic Encyclopedia of Type Strains, Phase IV (KMG-IV): sequencing the most valuable type-strain genomes for metagenomic binning, comparative biology and taxonomic classification.</title>
        <authorList>
            <person name="Goeker M."/>
        </authorList>
    </citation>
    <scope>NUCLEOTIDE SEQUENCE [LARGE SCALE GENOMIC DNA]</scope>
    <source>
        <strain evidence="1 2">DSM 100059</strain>
    </source>
</reference>
<dbReference type="AlphaFoldDB" id="A0A4R8DQ40"/>
<gene>
    <name evidence="1" type="ORF">EDB95_0249</name>
</gene>
<keyword evidence="2" id="KW-1185">Reference proteome</keyword>
<evidence type="ECO:0008006" key="3">
    <source>
        <dbReference type="Google" id="ProtNLM"/>
    </source>
</evidence>
<sequence length="125" mass="14256">MILFAVGLVLALWFVKSYFFNDTLNYSIHIDVNGMTIDDILYKWSEVDETAILDRSATRGRSIHTEEHLVLTFKSGGYQKFDLRHFVVFWGITGELSRYIEFFKAKATALCAAETPTSAHSRSVP</sequence>
<organism evidence="1 2">
    <name type="scientific">Dinghuibacter silviterrae</name>
    <dbReference type="NCBI Taxonomy" id="1539049"/>
    <lineage>
        <taxon>Bacteria</taxon>
        <taxon>Pseudomonadati</taxon>
        <taxon>Bacteroidota</taxon>
        <taxon>Chitinophagia</taxon>
        <taxon>Chitinophagales</taxon>
        <taxon>Chitinophagaceae</taxon>
        <taxon>Dinghuibacter</taxon>
    </lineage>
</organism>
<comment type="caution">
    <text evidence="1">The sequence shown here is derived from an EMBL/GenBank/DDBJ whole genome shotgun (WGS) entry which is preliminary data.</text>
</comment>
<dbReference type="Proteomes" id="UP000294498">
    <property type="component" value="Unassembled WGS sequence"/>
</dbReference>
<dbReference type="RefSeq" id="WP_133989772.1">
    <property type="nucleotide sequence ID" value="NZ_SODV01000001.1"/>
</dbReference>
<dbReference type="EMBL" id="SODV01000001">
    <property type="protein sequence ID" value="TDW99240.1"/>
    <property type="molecule type" value="Genomic_DNA"/>
</dbReference>
<proteinExistence type="predicted"/>